<keyword evidence="1" id="KW-0732">Signal</keyword>
<keyword evidence="3" id="KW-1185">Reference proteome</keyword>
<dbReference type="Gene3D" id="2.40.128.640">
    <property type="match status" value="1"/>
</dbReference>
<sequence length="159" mass="17769">MKKIIFTSFVLGMVLISCKKEAQTTTDTLINDTIEQSVSTEETDTLNEMTDEHNAQNSLDWAGTYEAVLPCADCPGIKTTIVLNNDGTYQYTAEYKERNLTINSTGEIMWHDNGSVVHLKDKDTDVKLKVVENGLVGLDTSGNEIEGPLKEHYNYKKVM</sequence>
<dbReference type="AlphaFoldDB" id="A0A1H6MIV4"/>
<dbReference type="Pfam" id="PF04170">
    <property type="entry name" value="NlpE"/>
    <property type="match status" value="1"/>
</dbReference>
<proteinExistence type="predicted"/>
<accession>A0A1H6MIV4</accession>
<gene>
    <name evidence="2" type="ORF">SAMN02927937_02748</name>
</gene>
<dbReference type="PROSITE" id="PS51257">
    <property type="entry name" value="PROKAR_LIPOPROTEIN"/>
    <property type="match status" value="1"/>
</dbReference>
<dbReference type="STRING" id="1159016.SAMN02927937_02748"/>
<name>A0A1H6MIV4_9FLAO</name>
<evidence type="ECO:0000256" key="1">
    <source>
        <dbReference type="SAM" id="SignalP"/>
    </source>
</evidence>
<reference evidence="2 3" key="1">
    <citation type="submission" date="2016-10" db="EMBL/GenBank/DDBJ databases">
        <authorList>
            <person name="de Groot N.N."/>
        </authorList>
    </citation>
    <scope>NUCLEOTIDE SEQUENCE [LARGE SCALE GENOMIC DNA]</scope>
    <source>
        <strain evidence="2 3">CGMCC 1.10825</strain>
    </source>
</reference>
<dbReference type="EMBL" id="FNXE01000060">
    <property type="protein sequence ID" value="SEI01596.1"/>
    <property type="molecule type" value="Genomic_DNA"/>
</dbReference>
<feature type="chain" id="PRO_5011462574" evidence="1">
    <location>
        <begin position="23"/>
        <end position="159"/>
    </location>
</feature>
<evidence type="ECO:0000313" key="3">
    <source>
        <dbReference type="Proteomes" id="UP000199634"/>
    </source>
</evidence>
<evidence type="ECO:0000313" key="2">
    <source>
        <dbReference type="EMBL" id="SEI01596.1"/>
    </source>
</evidence>
<keyword evidence="2" id="KW-0449">Lipoprotein</keyword>
<dbReference type="InterPro" id="IPR007298">
    <property type="entry name" value="Cu-R_lipoprotein_NlpE"/>
</dbReference>
<dbReference type="OrthoDB" id="5348860at2"/>
<dbReference type="RefSeq" id="WP_091102443.1">
    <property type="nucleotide sequence ID" value="NZ_FNXE01000060.1"/>
</dbReference>
<feature type="signal peptide" evidence="1">
    <location>
        <begin position="1"/>
        <end position="22"/>
    </location>
</feature>
<organism evidence="2 3">
    <name type="scientific">Paenimyroides marinum</name>
    <dbReference type="NCBI Taxonomy" id="1159016"/>
    <lineage>
        <taxon>Bacteria</taxon>
        <taxon>Pseudomonadati</taxon>
        <taxon>Bacteroidota</taxon>
        <taxon>Flavobacteriia</taxon>
        <taxon>Flavobacteriales</taxon>
        <taxon>Flavobacteriaceae</taxon>
        <taxon>Paenimyroides</taxon>
    </lineage>
</organism>
<dbReference type="Proteomes" id="UP000199634">
    <property type="component" value="Unassembled WGS sequence"/>
</dbReference>
<protein>
    <submittedName>
        <fullName evidence="2">Uncharacterized lipoprotein NlpE involved in copper resistance</fullName>
    </submittedName>
</protein>